<dbReference type="PATRIC" id="fig|359131.3.peg.777"/>
<name>A0A0F2T5J6_STRR3</name>
<reference evidence="1 2" key="1">
    <citation type="submission" date="2015-02" db="EMBL/GenBank/DDBJ databases">
        <authorList>
            <person name="Ju K.-S."/>
            <person name="Doroghazi J.R."/>
            <person name="Metcalf W."/>
        </authorList>
    </citation>
    <scope>NUCLEOTIDE SEQUENCE [LARGE SCALE GENOMIC DNA]</scope>
    <source>
        <strain evidence="1 2">ATCC 31215</strain>
    </source>
</reference>
<organism evidence="1 2">
    <name type="scientific">Streptomyces rubellomurinus (strain ATCC 31215)</name>
    <dbReference type="NCBI Taxonomy" id="359131"/>
    <lineage>
        <taxon>Bacteria</taxon>
        <taxon>Bacillati</taxon>
        <taxon>Actinomycetota</taxon>
        <taxon>Actinomycetes</taxon>
        <taxon>Kitasatosporales</taxon>
        <taxon>Streptomycetaceae</taxon>
        <taxon>Streptomyces</taxon>
    </lineage>
</organism>
<comment type="caution">
    <text evidence="1">The sequence shown here is derived from an EMBL/GenBank/DDBJ whole genome shotgun (WGS) entry which is preliminary data.</text>
</comment>
<dbReference type="AlphaFoldDB" id="A0A0F2T5J6"/>
<dbReference type="RefSeq" id="WP_045703955.1">
    <property type="nucleotide sequence ID" value="NZ_JZKH01000109.1"/>
</dbReference>
<sequence length="384" mass="41972">MTISLAKTSTRNASLREIVDILREQQPRKADIITPAQNIRAEGGRLIVDGSDYEYDITPDGVTRKATELRLTGVAEAGLAEKLGIPVGYLRKTRVEAPELWDQNVNGWLNHESREAKSYMIRTLRPGQGEDAGTARAFLSASYRIIDNLDILTAALRGVYDAGVQVRLDSCDLTDQRMYVRVVADEVRAYAPELLRNYRSPFTGAGGADNPTVFAGFEISNSETGCGAFSIVPRLVVQVCDNGMTITKDAMKSVHIGGRQADGVIQWSGTTQDRTLDLVTSQTADAVRTFLDRDYILRQLRDIEEKAGAQITDPEKAITTVSQRLRFSEAVRADIFAHFIRGADLSAGGVMHAVTSVAQTLPDADEAHELESLGIRAMELAASL</sequence>
<dbReference type="EMBL" id="JZKH01000109">
    <property type="protein sequence ID" value="KJS58458.1"/>
    <property type="molecule type" value="Genomic_DNA"/>
</dbReference>
<proteinExistence type="predicted"/>
<evidence type="ECO:0000313" key="1">
    <source>
        <dbReference type="EMBL" id="KJS58458.1"/>
    </source>
</evidence>
<dbReference type="Proteomes" id="UP000033699">
    <property type="component" value="Unassembled WGS sequence"/>
</dbReference>
<gene>
    <name evidence="1" type="ORF">VM95_33120</name>
</gene>
<keyword evidence="2" id="KW-1185">Reference proteome</keyword>
<evidence type="ECO:0008006" key="3">
    <source>
        <dbReference type="Google" id="ProtNLM"/>
    </source>
</evidence>
<dbReference type="OrthoDB" id="2679764at2"/>
<evidence type="ECO:0000313" key="2">
    <source>
        <dbReference type="Proteomes" id="UP000033699"/>
    </source>
</evidence>
<protein>
    <recommendedName>
        <fullName evidence="3">DUF932 domain-containing protein</fullName>
    </recommendedName>
</protein>
<accession>A0A0F2T5J6</accession>